<dbReference type="PRINTS" id="PR00727">
    <property type="entry name" value="LEADERPTASE"/>
</dbReference>
<keyword evidence="6 8" id="KW-0378">Hydrolase</keyword>
<reference evidence="11 12" key="1">
    <citation type="submission" date="2018-12" db="EMBL/GenBank/DDBJ databases">
        <title>Persistence of Moraxella catarrhalis in Chronic Obstructive Pulmonary Disease and Regulation of the Hag/MID Adhesin.</title>
        <authorList>
            <person name="Murphy T."/>
            <person name="Zhao X."/>
            <person name="Vyas G."/>
            <person name="Aluvathingal J."/>
            <person name="Nadendla S."/>
            <person name="Tallon L."/>
            <person name="Tettelin H."/>
        </authorList>
    </citation>
    <scope>NUCLEOTIDE SEQUENCE [LARGE SCALE GENOMIC DNA]</scope>
    <source>
        <strain evidence="11 12">46P58B1</strain>
    </source>
</reference>
<evidence type="ECO:0000256" key="8">
    <source>
        <dbReference type="RuleBase" id="RU003993"/>
    </source>
</evidence>
<proteinExistence type="inferred from homology"/>
<evidence type="ECO:0000256" key="1">
    <source>
        <dbReference type="ARBA" id="ARBA00000677"/>
    </source>
</evidence>
<comment type="catalytic activity">
    <reaction evidence="1 8">
        <text>Cleavage of hydrophobic, N-terminal signal or leader sequences from secreted and periplasmic proteins.</text>
        <dbReference type="EC" id="3.4.21.89"/>
    </reaction>
</comment>
<feature type="transmembrane region" description="Helical" evidence="8">
    <location>
        <begin position="110"/>
        <end position="128"/>
    </location>
</feature>
<dbReference type="RefSeq" id="WP_049157909.1">
    <property type="nucleotide sequence ID" value="NZ_CP034662.1"/>
</dbReference>
<comment type="similarity">
    <text evidence="2 9">Belongs to the peptidase S26 family.</text>
</comment>
<feature type="transmembrane region" description="Helical" evidence="8">
    <location>
        <begin position="6"/>
        <end position="27"/>
    </location>
</feature>
<dbReference type="SUPFAM" id="SSF51306">
    <property type="entry name" value="LexA/Signal peptidase"/>
    <property type="match status" value="1"/>
</dbReference>
<feature type="active site" evidence="7">
    <location>
        <position position="138"/>
    </location>
</feature>
<feature type="domain" description="Peptidase S26" evidence="10">
    <location>
        <begin position="108"/>
        <end position="345"/>
    </location>
</feature>
<dbReference type="InterPro" id="IPR000223">
    <property type="entry name" value="Pept_S26A_signal_pept_1"/>
</dbReference>
<sequence length="364" mass="41069">MNFDINLVIVPITLVFLLIWLVDKLVLKQHFAIKHHAKEVKFTETQLSMHKQKLELALANYGMRSDAQSYTPDAHAPSDLHSAYQDYQASRVKLAALVGNPPNHITVVRWAYEFLPILLAIVIVRAFVIEPFNIPSSSMVPTLYTGDFIIVNKAAYGLRLPIIHTKILDTGNPKRGDVAVFRYPVNDNIYFIKRVIGLPGDTVSFNRGVLSINGEKVETTAVNYQMPSVLLDKMLPNMIHGQTLSDADRAGFGRQEEYLARYQTENLGNHTYTVRYVINSNSSAEAPFLIEHSPEVVDSHGEQWSIVIPEGQFFVMGDNRDRSDDGRFWGFVPESNLSGKATYIWMHKESGFRLPSFGRNGTID</sequence>
<evidence type="ECO:0000256" key="5">
    <source>
        <dbReference type="ARBA" id="ARBA00022670"/>
    </source>
</evidence>
<dbReference type="InterPro" id="IPR019757">
    <property type="entry name" value="Pept_S26A_signal_pept_1_Lys-AS"/>
</dbReference>
<evidence type="ECO:0000256" key="7">
    <source>
        <dbReference type="PIRSR" id="PIRSR600223-1"/>
    </source>
</evidence>
<evidence type="ECO:0000256" key="9">
    <source>
        <dbReference type="RuleBase" id="RU362042"/>
    </source>
</evidence>
<dbReference type="GO" id="GO:0006465">
    <property type="term" value="P:signal peptide processing"/>
    <property type="evidence" value="ECO:0007669"/>
    <property type="project" value="InterPro"/>
</dbReference>
<dbReference type="NCBIfam" id="TIGR02227">
    <property type="entry name" value="sigpep_I_bact"/>
    <property type="match status" value="1"/>
</dbReference>
<dbReference type="PANTHER" id="PTHR43390:SF1">
    <property type="entry name" value="CHLOROPLAST PROCESSING PEPTIDASE"/>
    <property type="match status" value="1"/>
</dbReference>
<dbReference type="InterPro" id="IPR019756">
    <property type="entry name" value="Pept_S26A_signal_pept_1_Ser-AS"/>
</dbReference>
<accession>A0A3A9M3G1</accession>
<dbReference type="AlphaFoldDB" id="A0A3A9M3G1"/>
<evidence type="ECO:0000313" key="12">
    <source>
        <dbReference type="Proteomes" id="UP000280228"/>
    </source>
</evidence>
<dbReference type="InterPro" id="IPR019533">
    <property type="entry name" value="Peptidase_S26"/>
</dbReference>
<evidence type="ECO:0000256" key="2">
    <source>
        <dbReference type="ARBA" id="ARBA00009370"/>
    </source>
</evidence>
<dbReference type="InterPro" id="IPR019758">
    <property type="entry name" value="Pept_S26A_signal_pept_1_CS"/>
</dbReference>
<name>A0A3A9M3G1_MORCA</name>
<keyword evidence="8" id="KW-1133">Transmembrane helix</keyword>
<organism evidence="11 12">
    <name type="scientific">Moraxella catarrhalis</name>
    <name type="common">Branhamella catarrhalis</name>
    <dbReference type="NCBI Taxonomy" id="480"/>
    <lineage>
        <taxon>Bacteria</taxon>
        <taxon>Pseudomonadati</taxon>
        <taxon>Pseudomonadota</taxon>
        <taxon>Gammaproteobacteria</taxon>
        <taxon>Moraxellales</taxon>
        <taxon>Moraxellaceae</taxon>
        <taxon>Moraxella</taxon>
    </lineage>
</organism>
<dbReference type="PROSITE" id="PS00501">
    <property type="entry name" value="SPASE_I_1"/>
    <property type="match status" value="1"/>
</dbReference>
<dbReference type="GO" id="GO:0016020">
    <property type="term" value="C:membrane"/>
    <property type="evidence" value="ECO:0007669"/>
    <property type="project" value="UniProtKB-SubCell"/>
</dbReference>
<dbReference type="Pfam" id="PF10502">
    <property type="entry name" value="Peptidase_S26"/>
    <property type="match status" value="1"/>
</dbReference>
<evidence type="ECO:0000259" key="10">
    <source>
        <dbReference type="Pfam" id="PF10502"/>
    </source>
</evidence>
<dbReference type="EMBL" id="CP034662">
    <property type="protein sequence ID" value="AZQ92957.1"/>
    <property type="molecule type" value="Genomic_DNA"/>
</dbReference>
<gene>
    <name evidence="11" type="primary">lepB</name>
    <name evidence="11" type="ORF">EJK53_2020</name>
</gene>
<dbReference type="GO" id="GO:0009003">
    <property type="term" value="F:signal peptidase activity"/>
    <property type="evidence" value="ECO:0007669"/>
    <property type="project" value="UniProtKB-EC"/>
</dbReference>
<evidence type="ECO:0000256" key="4">
    <source>
        <dbReference type="ARBA" id="ARBA00019232"/>
    </source>
</evidence>
<protein>
    <recommendedName>
        <fullName evidence="4 8">Signal peptidase I</fullName>
        <ecNumber evidence="3 8">3.4.21.89</ecNumber>
    </recommendedName>
</protein>
<keyword evidence="8" id="KW-0472">Membrane</keyword>
<dbReference type="PANTHER" id="PTHR43390">
    <property type="entry name" value="SIGNAL PEPTIDASE I"/>
    <property type="match status" value="1"/>
</dbReference>
<dbReference type="EC" id="3.4.21.89" evidence="3 8"/>
<comment type="subcellular location">
    <subcellularLocation>
        <location evidence="9">Membrane</location>
        <topology evidence="9">Multi-pass membrane protein</topology>
    </subcellularLocation>
</comment>
<evidence type="ECO:0000256" key="3">
    <source>
        <dbReference type="ARBA" id="ARBA00013208"/>
    </source>
</evidence>
<dbReference type="CDD" id="cd06530">
    <property type="entry name" value="S26_SPase_I"/>
    <property type="match status" value="1"/>
</dbReference>
<evidence type="ECO:0000313" key="11">
    <source>
        <dbReference type="EMBL" id="AZQ92957.1"/>
    </source>
</evidence>
<dbReference type="PROSITE" id="PS00761">
    <property type="entry name" value="SPASE_I_3"/>
    <property type="match status" value="1"/>
</dbReference>
<dbReference type="PROSITE" id="PS00760">
    <property type="entry name" value="SPASE_I_2"/>
    <property type="match status" value="1"/>
</dbReference>
<dbReference type="InterPro" id="IPR036286">
    <property type="entry name" value="LexA/Signal_pep-like_sf"/>
</dbReference>
<keyword evidence="5 8" id="KW-0645">Protease</keyword>
<dbReference type="Gene3D" id="2.10.109.10">
    <property type="entry name" value="Umud Fragment, subunit A"/>
    <property type="match status" value="1"/>
</dbReference>
<evidence type="ECO:0000256" key="6">
    <source>
        <dbReference type="ARBA" id="ARBA00022801"/>
    </source>
</evidence>
<feature type="active site" evidence="7">
    <location>
        <position position="193"/>
    </location>
</feature>
<dbReference type="Proteomes" id="UP000280228">
    <property type="component" value="Chromosome"/>
</dbReference>
<keyword evidence="8" id="KW-0812">Transmembrane</keyword>
<dbReference type="GO" id="GO:0004252">
    <property type="term" value="F:serine-type endopeptidase activity"/>
    <property type="evidence" value="ECO:0007669"/>
    <property type="project" value="InterPro"/>
</dbReference>